<dbReference type="InterPro" id="IPR000719">
    <property type="entry name" value="Prot_kinase_dom"/>
</dbReference>
<proteinExistence type="predicted"/>
<dbReference type="Gene3D" id="1.10.510.10">
    <property type="entry name" value="Transferase(Phosphotransferase) domain 1"/>
    <property type="match status" value="1"/>
</dbReference>
<keyword evidence="12" id="KW-1185">Reference proteome</keyword>
<evidence type="ECO:0000256" key="6">
    <source>
        <dbReference type="ARBA" id="ARBA00022840"/>
    </source>
</evidence>
<evidence type="ECO:0000256" key="3">
    <source>
        <dbReference type="ARBA" id="ARBA00022679"/>
    </source>
</evidence>
<comment type="catalytic activity">
    <reaction evidence="7">
        <text>L-threonyl-[protein] + ATP = O-phospho-L-threonyl-[protein] + ADP + H(+)</text>
        <dbReference type="Rhea" id="RHEA:46608"/>
        <dbReference type="Rhea" id="RHEA-COMP:11060"/>
        <dbReference type="Rhea" id="RHEA-COMP:11605"/>
        <dbReference type="ChEBI" id="CHEBI:15378"/>
        <dbReference type="ChEBI" id="CHEBI:30013"/>
        <dbReference type="ChEBI" id="CHEBI:30616"/>
        <dbReference type="ChEBI" id="CHEBI:61977"/>
        <dbReference type="ChEBI" id="CHEBI:456216"/>
        <dbReference type="EC" id="2.7.11.1"/>
    </reaction>
</comment>
<keyword evidence="5" id="KW-0418">Kinase</keyword>
<dbReference type="PANTHER" id="PTHR47634:SF9">
    <property type="entry name" value="PROTEIN KINASE DOMAIN-CONTAINING PROTEIN-RELATED"/>
    <property type="match status" value="1"/>
</dbReference>
<organism evidence="11 12">
    <name type="scientific">Knufia fluminis</name>
    <dbReference type="NCBI Taxonomy" id="191047"/>
    <lineage>
        <taxon>Eukaryota</taxon>
        <taxon>Fungi</taxon>
        <taxon>Dikarya</taxon>
        <taxon>Ascomycota</taxon>
        <taxon>Pezizomycotina</taxon>
        <taxon>Eurotiomycetes</taxon>
        <taxon>Chaetothyriomycetidae</taxon>
        <taxon>Chaetothyriales</taxon>
        <taxon>Trichomeriaceae</taxon>
        <taxon>Knufia</taxon>
    </lineage>
</organism>
<comment type="catalytic activity">
    <reaction evidence="8">
        <text>L-seryl-[protein] + ATP = O-phospho-L-seryl-[protein] + ADP + H(+)</text>
        <dbReference type="Rhea" id="RHEA:17989"/>
        <dbReference type="Rhea" id="RHEA-COMP:9863"/>
        <dbReference type="Rhea" id="RHEA-COMP:11604"/>
        <dbReference type="ChEBI" id="CHEBI:15378"/>
        <dbReference type="ChEBI" id="CHEBI:29999"/>
        <dbReference type="ChEBI" id="CHEBI:30616"/>
        <dbReference type="ChEBI" id="CHEBI:83421"/>
        <dbReference type="ChEBI" id="CHEBI:456216"/>
        <dbReference type="EC" id="2.7.11.1"/>
    </reaction>
</comment>
<evidence type="ECO:0000256" key="7">
    <source>
        <dbReference type="ARBA" id="ARBA00047899"/>
    </source>
</evidence>
<sequence length="496" mass="56999">MSDHHNLMPAGPGFELVEHYIPGGFHPIQLGDKLKHDRYHIRHKLGYGHSSTVWLAYDNSANRYVAVKVICACSSSKVREIAIHRFLALDEERYVKSPIIKLLDRFKVHGPNGSHICLVLELQGPSLDSLHGTKIQPKILRMLARQLSEGIEFLHRRDVAFGDLWTANILLGLVDINDLSETSLHEKLGKPVTKKMNDLIEDEDFENAPEVVYRCVDFSKLDLNLLIPRIILTDLNEAVLTSDTTIEHDTTINILYASPENVLEVNQTHSKASDIWALACCFYEMRARQLLFPLSDDPDSAAFSMQHLIGPIPDELFQQADPFDEIEQLTEDDLADSKTTLRHKLAEIGDWNPWHTMTHEERWENMRFFLRDKNLDINKLSYNMEDRINAGPPPPAKLSEEEFADLYDLLSKMLQWRPEDRLAIEKVLAHLWLNREYKDNDDPSAPWIQRYDVWGRKYKGRKVEPVNDASGDQQPEAESSNDDLFVTWLLGLPVPQ</sequence>
<dbReference type="SUPFAM" id="SSF56112">
    <property type="entry name" value="Protein kinase-like (PK-like)"/>
    <property type="match status" value="1"/>
</dbReference>
<dbReference type="PROSITE" id="PS00107">
    <property type="entry name" value="PROTEIN_KINASE_ATP"/>
    <property type="match status" value="1"/>
</dbReference>
<evidence type="ECO:0000256" key="4">
    <source>
        <dbReference type="ARBA" id="ARBA00022741"/>
    </source>
</evidence>
<accession>A0AAN8I941</accession>
<evidence type="ECO:0000313" key="12">
    <source>
        <dbReference type="Proteomes" id="UP001316803"/>
    </source>
</evidence>
<dbReference type="GO" id="GO:0000245">
    <property type="term" value="P:spliceosomal complex assembly"/>
    <property type="evidence" value="ECO:0007669"/>
    <property type="project" value="TreeGrafter"/>
</dbReference>
<dbReference type="GO" id="GO:0005524">
    <property type="term" value="F:ATP binding"/>
    <property type="evidence" value="ECO:0007669"/>
    <property type="project" value="UniProtKB-UniRule"/>
</dbReference>
<name>A0AAN8I941_9EURO</name>
<dbReference type="PANTHER" id="PTHR47634">
    <property type="entry name" value="PROTEIN KINASE DOMAIN-CONTAINING PROTEIN-RELATED"/>
    <property type="match status" value="1"/>
</dbReference>
<dbReference type="PROSITE" id="PS50011">
    <property type="entry name" value="PROTEIN_KINASE_DOM"/>
    <property type="match status" value="1"/>
</dbReference>
<keyword evidence="6 9" id="KW-0067">ATP-binding</keyword>
<evidence type="ECO:0000259" key="10">
    <source>
        <dbReference type="PROSITE" id="PS50011"/>
    </source>
</evidence>
<dbReference type="Proteomes" id="UP001316803">
    <property type="component" value="Unassembled WGS sequence"/>
</dbReference>
<dbReference type="Pfam" id="PF00069">
    <property type="entry name" value="Pkinase"/>
    <property type="match status" value="2"/>
</dbReference>
<dbReference type="InterPro" id="IPR011009">
    <property type="entry name" value="Kinase-like_dom_sf"/>
</dbReference>
<dbReference type="EC" id="2.7.11.1" evidence="1"/>
<dbReference type="AlphaFoldDB" id="A0AAN8I941"/>
<evidence type="ECO:0000313" key="11">
    <source>
        <dbReference type="EMBL" id="KAK5955281.1"/>
    </source>
</evidence>
<comment type="caution">
    <text evidence="11">The sequence shown here is derived from an EMBL/GenBank/DDBJ whole genome shotgun (WGS) entry which is preliminary data.</text>
</comment>
<dbReference type="Gene3D" id="3.30.200.20">
    <property type="entry name" value="Phosphorylase Kinase, domain 1"/>
    <property type="match status" value="1"/>
</dbReference>
<dbReference type="InterPro" id="IPR017441">
    <property type="entry name" value="Protein_kinase_ATP_BS"/>
</dbReference>
<evidence type="ECO:0000256" key="2">
    <source>
        <dbReference type="ARBA" id="ARBA00022527"/>
    </source>
</evidence>
<feature type="binding site" evidence="9">
    <location>
        <position position="68"/>
    </location>
    <ligand>
        <name>ATP</name>
        <dbReference type="ChEBI" id="CHEBI:30616"/>
    </ligand>
</feature>
<dbReference type="GO" id="GO:0050684">
    <property type="term" value="P:regulation of mRNA processing"/>
    <property type="evidence" value="ECO:0007669"/>
    <property type="project" value="TreeGrafter"/>
</dbReference>
<evidence type="ECO:0000256" key="9">
    <source>
        <dbReference type="PROSITE-ProRule" id="PRU10141"/>
    </source>
</evidence>
<keyword evidence="4 9" id="KW-0547">Nucleotide-binding</keyword>
<dbReference type="EMBL" id="JAKLMC020000007">
    <property type="protein sequence ID" value="KAK5955281.1"/>
    <property type="molecule type" value="Genomic_DNA"/>
</dbReference>
<feature type="domain" description="Protein kinase" evidence="10">
    <location>
        <begin position="39"/>
        <end position="433"/>
    </location>
</feature>
<evidence type="ECO:0000256" key="8">
    <source>
        <dbReference type="ARBA" id="ARBA00048679"/>
    </source>
</evidence>
<evidence type="ECO:0000256" key="1">
    <source>
        <dbReference type="ARBA" id="ARBA00012513"/>
    </source>
</evidence>
<reference evidence="11 12" key="1">
    <citation type="submission" date="2022-12" db="EMBL/GenBank/DDBJ databases">
        <title>Genomic features and morphological characterization of a novel Knufia sp. strain isolated from spacecraft assembly facility.</title>
        <authorList>
            <person name="Teixeira M."/>
            <person name="Chander A.M."/>
            <person name="Stajich J.E."/>
            <person name="Venkateswaran K."/>
        </authorList>
    </citation>
    <scope>NUCLEOTIDE SEQUENCE [LARGE SCALE GENOMIC DNA]</scope>
    <source>
        <strain evidence="11 12">FJI-L2-BK-P2</strain>
    </source>
</reference>
<keyword evidence="3" id="KW-0808">Transferase</keyword>
<dbReference type="GO" id="GO:0004674">
    <property type="term" value="F:protein serine/threonine kinase activity"/>
    <property type="evidence" value="ECO:0007669"/>
    <property type="project" value="UniProtKB-KW"/>
</dbReference>
<protein>
    <recommendedName>
        <fullName evidence="1">non-specific serine/threonine protein kinase</fullName>
        <ecNumber evidence="1">2.7.11.1</ecNumber>
    </recommendedName>
</protein>
<keyword evidence="2" id="KW-0723">Serine/threonine-protein kinase</keyword>
<evidence type="ECO:0000256" key="5">
    <source>
        <dbReference type="ARBA" id="ARBA00022777"/>
    </source>
</evidence>
<gene>
    <name evidence="11" type="ORF">OHC33_003963</name>
</gene>
<dbReference type="SMART" id="SM00220">
    <property type="entry name" value="S_TKc"/>
    <property type="match status" value="1"/>
</dbReference>
<dbReference type="InterPro" id="IPR051334">
    <property type="entry name" value="SRPK"/>
</dbReference>